<dbReference type="InterPro" id="IPR012910">
    <property type="entry name" value="Plug_dom"/>
</dbReference>
<keyword evidence="6 11" id="KW-0798">TonB box</keyword>
<dbReference type="InterPro" id="IPR036942">
    <property type="entry name" value="Beta-barrel_TonB_sf"/>
</dbReference>
<feature type="domain" description="TonB-dependent receptor plug" evidence="15">
    <location>
        <begin position="47"/>
        <end position="146"/>
    </location>
</feature>
<keyword evidence="17" id="KW-1185">Reference proteome</keyword>
<evidence type="ECO:0000256" key="11">
    <source>
        <dbReference type="PROSITE-ProRule" id="PRU10143"/>
    </source>
</evidence>
<dbReference type="RefSeq" id="WP_188158568.1">
    <property type="nucleotide sequence ID" value="NZ_BMGH01000001.1"/>
</dbReference>
<keyword evidence="7 10" id="KW-0472">Membrane</keyword>
<dbReference type="Proteomes" id="UP000613582">
    <property type="component" value="Unassembled WGS sequence"/>
</dbReference>
<evidence type="ECO:0000259" key="14">
    <source>
        <dbReference type="Pfam" id="PF00593"/>
    </source>
</evidence>
<reference evidence="16" key="1">
    <citation type="journal article" date="2014" name="Int. J. Syst. Evol. Microbiol.">
        <title>Complete genome sequence of Corynebacterium casei LMG S-19264T (=DSM 44701T), isolated from a smear-ripened cheese.</title>
        <authorList>
            <consortium name="US DOE Joint Genome Institute (JGI-PGF)"/>
            <person name="Walter F."/>
            <person name="Albersmeier A."/>
            <person name="Kalinowski J."/>
            <person name="Ruckert C."/>
        </authorList>
    </citation>
    <scope>NUCLEOTIDE SEQUENCE</scope>
    <source>
        <strain evidence="16">CGMCC 1.12921</strain>
    </source>
</reference>
<keyword evidence="3 10" id="KW-1134">Transmembrane beta strand</keyword>
<dbReference type="InterPro" id="IPR000531">
    <property type="entry name" value="Beta-barrel_TonB"/>
</dbReference>
<evidence type="ECO:0000256" key="2">
    <source>
        <dbReference type="ARBA" id="ARBA00022448"/>
    </source>
</evidence>
<feature type="chain" id="PRO_5035205747" evidence="13">
    <location>
        <begin position="19"/>
        <end position="623"/>
    </location>
</feature>
<dbReference type="Gene3D" id="2.170.130.10">
    <property type="entry name" value="TonB-dependent receptor, plug domain"/>
    <property type="match status" value="1"/>
</dbReference>
<dbReference type="InterPro" id="IPR039426">
    <property type="entry name" value="TonB-dep_rcpt-like"/>
</dbReference>
<dbReference type="Gene3D" id="2.40.170.20">
    <property type="entry name" value="TonB-dependent receptor, beta-barrel domain"/>
    <property type="match status" value="1"/>
</dbReference>
<evidence type="ECO:0000256" key="8">
    <source>
        <dbReference type="ARBA" id="ARBA00023170"/>
    </source>
</evidence>
<evidence type="ECO:0000256" key="4">
    <source>
        <dbReference type="ARBA" id="ARBA00022692"/>
    </source>
</evidence>
<comment type="caution">
    <text evidence="16">The sequence shown here is derived from an EMBL/GenBank/DDBJ whole genome shotgun (WGS) entry which is preliminary data.</text>
</comment>
<keyword evidence="5 13" id="KW-0732">Signal</keyword>
<gene>
    <name evidence="16" type="ORF">GCM10011342_19890</name>
</gene>
<feature type="signal peptide" evidence="13">
    <location>
        <begin position="1"/>
        <end position="18"/>
    </location>
</feature>
<evidence type="ECO:0000256" key="7">
    <source>
        <dbReference type="ARBA" id="ARBA00023136"/>
    </source>
</evidence>
<dbReference type="GO" id="GO:0015344">
    <property type="term" value="F:siderophore uptake transmembrane transporter activity"/>
    <property type="evidence" value="ECO:0007669"/>
    <property type="project" value="TreeGrafter"/>
</dbReference>
<evidence type="ECO:0000256" key="1">
    <source>
        <dbReference type="ARBA" id="ARBA00004571"/>
    </source>
</evidence>
<dbReference type="EMBL" id="BMGH01000001">
    <property type="protein sequence ID" value="GGD11120.1"/>
    <property type="molecule type" value="Genomic_DNA"/>
</dbReference>
<evidence type="ECO:0000256" key="5">
    <source>
        <dbReference type="ARBA" id="ARBA00022729"/>
    </source>
</evidence>
<reference evidence="16" key="2">
    <citation type="submission" date="2020-09" db="EMBL/GenBank/DDBJ databases">
        <authorList>
            <person name="Sun Q."/>
            <person name="Zhou Y."/>
        </authorList>
    </citation>
    <scope>NUCLEOTIDE SEQUENCE</scope>
    <source>
        <strain evidence="16">CGMCC 1.12921</strain>
    </source>
</reference>
<organism evidence="16 17">
    <name type="scientific">Aquisalinus flavus</name>
    <dbReference type="NCBI Taxonomy" id="1526572"/>
    <lineage>
        <taxon>Bacteria</taxon>
        <taxon>Pseudomonadati</taxon>
        <taxon>Pseudomonadota</taxon>
        <taxon>Alphaproteobacteria</taxon>
        <taxon>Parvularculales</taxon>
        <taxon>Parvularculaceae</taxon>
        <taxon>Aquisalinus</taxon>
    </lineage>
</organism>
<accession>A0A8J2V3C3</accession>
<dbReference type="Pfam" id="PF00593">
    <property type="entry name" value="TonB_dep_Rec_b-barrel"/>
    <property type="match status" value="1"/>
</dbReference>
<dbReference type="PANTHER" id="PTHR30069">
    <property type="entry name" value="TONB-DEPENDENT OUTER MEMBRANE RECEPTOR"/>
    <property type="match status" value="1"/>
</dbReference>
<dbReference type="Pfam" id="PF07715">
    <property type="entry name" value="Plug"/>
    <property type="match status" value="1"/>
</dbReference>
<proteinExistence type="inferred from homology"/>
<dbReference type="InterPro" id="IPR010916">
    <property type="entry name" value="TonB_box_CS"/>
</dbReference>
<evidence type="ECO:0000256" key="3">
    <source>
        <dbReference type="ARBA" id="ARBA00022452"/>
    </source>
</evidence>
<evidence type="ECO:0000259" key="15">
    <source>
        <dbReference type="Pfam" id="PF07715"/>
    </source>
</evidence>
<dbReference type="AlphaFoldDB" id="A0A8J2V3C3"/>
<feature type="domain" description="TonB-dependent receptor-like beta-barrel" evidence="14">
    <location>
        <begin position="227"/>
        <end position="597"/>
    </location>
</feature>
<evidence type="ECO:0000256" key="10">
    <source>
        <dbReference type="PROSITE-ProRule" id="PRU01360"/>
    </source>
</evidence>
<evidence type="ECO:0000256" key="6">
    <source>
        <dbReference type="ARBA" id="ARBA00023077"/>
    </source>
</evidence>
<evidence type="ECO:0000256" key="12">
    <source>
        <dbReference type="RuleBase" id="RU003357"/>
    </source>
</evidence>
<keyword evidence="8 16" id="KW-0675">Receptor</keyword>
<evidence type="ECO:0000256" key="13">
    <source>
        <dbReference type="SAM" id="SignalP"/>
    </source>
</evidence>
<sequence length="623" mass="65215">MSFSTAVMVLLAIQPASAATPDDANPDSGGDTIVVRAQRLVDPAAVRVETIGARDIAALGDVQSVLETSPSVTIVSPGPAGATEILLRGGDANFTAVTIDGVRLNDVTDSRGGAVDVGAIAPFEIGSVTIYKGAVSVLEGSDALSGQIALETDDPRDGPRAEAMVRVADRGLGSVNGRWAPLRDEALALSVTGTWFDFGEGPADQTFSRASLGVKMSGAAGQGRWVASARVGETSRGAFADASGGNRFAATPDLQQSETRLSTVSLRYGAGETAGWSPSAAFTWLRRSEDRVTPAAPPQVPAGTSDSTFERLTLVGTASRSLSREWQALAGAEIVQEKGETTGSLDYGFPLPVDFELERTTPSIFAEMRRDAAAGGDKGALDLYAGIRADYVDTEEVVPTVRAGGVYHLPGDGSTSVYASIGTGFKAPSFYAVGDPLVGNPDLEDETSVTGEIGMRHAFAATTAVDLSVYHSSFKGLIDFDGETFSLVNRSEVEVSGIEASVSHDIGAHAFSAFGTQMNTDAPDGAVLLRPDWRAGFTWAWAQDRINAYASYRIRGEIEASSVPTGIVRLDPSQRLDLFAGYALADGLQVALTADNLLDSETEAQPGFTPMGRRLGIRLDIAY</sequence>
<dbReference type="PANTHER" id="PTHR30069:SF29">
    <property type="entry name" value="HEMOGLOBIN AND HEMOGLOBIN-HAPTOGLOBIN-BINDING PROTEIN 1-RELATED"/>
    <property type="match status" value="1"/>
</dbReference>
<comment type="subcellular location">
    <subcellularLocation>
        <location evidence="1 10">Cell outer membrane</location>
        <topology evidence="1 10">Multi-pass membrane protein</topology>
    </subcellularLocation>
</comment>
<dbReference type="GO" id="GO:0009279">
    <property type="term" value="C:cell outer membrane"/>
    <property type="evidence" value="ECO:0007669"/>
    <property type="project" value="UniProtKB-SubCell"/>
</dbReference>
<evidence type="ECO:0000313" key="16">
    <source>
        <dbReference type="EMBL" id="GGD11120.1"/>
    </source>
</evidence>
<dbReference type="PROSITE" id="PS00430">
    <property type="entry name" value="TONB_DEPENDENT_REC_1"/>
    <property type="match status" value="1"/>
</dbReference>
<evidence type="ECO:0000256" key="9">
    <source>
        <dbReference type="ARBA" id="ARBA00023237"/>
    </source>
</evidence>
<comment type="similarity">
    <text evidence="10 12">Belongs to the TonB-dependent receptor family.</text>
</comment>
<dbReference type="GO" id="GO:0044718">
    <property type="term" value="P:siderophore transmembrane transport"/>
    <property type="evidence" value="ECO:0007669"/>
    <property type="project" value="TreeGrafter"/>
</dbReference>
<protein>
    <submittedName>
        <fullName evidence="16">TonB-dependent receptor</fullName>
    </submittedName>
</protein>
<evidence type="ECO:0000313" key="17">
    <source>
        <dbReference type="Proteomes" id="UP000613582"/>
    </source>
</evidence>
<dbReference type="PROSITE" id="PS52016">
    <property type="entry name" value="TONB_DEPENDENT_REC_3"/>
    <property type="match status" value="1"/>
</dbReference>
<name>A0A8J2V3C3_9PROT</name>
<keyword evidence="9 10" id="KW-0998">Cell outer membrane</keyword>
<dbReference type="InterPro" id="IPR037066">
    <property type="entry name" value="Plug_dom_sf"/>
</dbReference>
<keyword evidence="2 10" id="KW-0813">Transport</keyword>
<feature type="short sequence motif" description="TonB box" evidence="11">
    <location>
        <begin position="32"/>
        <end position="38"/>
    </location>
</feature>
<dbReference type="SUPFAM" id="SSF56935">
    <property type="entry name" value="Porins"/>
    <property type="match status" value="1"/>
</dbReference>
<keyword evidence="4 10" id="KW-0812">Transmembrane</keyword>